<dbReference type="SUPFAM" id="SSF81301">
    <property type="entry name" value="Nucleotidyltransferase"/>
    <property type="match status" value="1"/>
</dbReference>
<evidence type="ECO:0000313" key="2">
    <source>
        <dbReference type="EMBL" id="MBE1611994.1"/>
    </source>
</evidence>
<dbReference type="RefSeq" id="WP_192755122.1">
    <property type="nucleotide sequence ID" value="NZ_BAABJL010000176.1"/>
</dbReference>
<dbReference type="Proteomes" id="UP000638648">
    <property type="component" value="Unassembled WGS sequence"/>
</dbReference>
<dbReference type="GO" id="GO:0016779">
    <property type="term" value="F:nucleotidyltransferase activity"/>
    <property type="evidence" value="ECO:0007669"/>
    <property type="project" value="InterPro"/>
</dbReference>
<dbReference type="EMBL" id="JADBEM010000001">
    <property type="protein sequence ID" value="MBE1611994.1"/>
    <property type="molecule type" value="Genomic_DNA"/>
</dbReference>
<dbReference type="InterPro" id="IPR002934">
    <property type="entry name" value="Polymerase_NTP_transf_dom"/>
</dbReference>
<feature type="domain" description="Polymerase nucleotidyl transferase" evidence="1">
    <location>
        <begin position="27"/>
        <end position="70"/>
    </location>
</feature>
<dbReference type="CDD" id="cd05403">
    <property type="entry name" value="NT_KNTase_like"/>
    <property type="match status" value="1"/>
</dbReference>
<dbReference type="Pfam" id="PF01909">
    <property type="entry name" value="NTP_transf_2"/>
    <property type="match status" value="1"/>
</dbReference>
<reference evidence="2" key="1">
    <citation type="submission" date="2020-10" db="EMBL/GenBank/DDBJ databases">
        <title>Sequencing the genomes of 1000 actinobacteria strains.</title>
        <authorList>
            <person name="Klenk H.-P."/>
        </authorList>
    </citation>
    <scope>NUCLEOTIDE SEQUENCE</scope>
    <source>
        <strain evidence="2">DSM 45354</strain>
    </source>
</reference>
<accession>A0A927N4L1</accession>
<evidence type="ECO:0000313" key="3">
    <source>
        <dbReference type="Proteomes" id="UP000638648"/>
    </source>
</evidence>
<gene>
    <name evidence="2" type="ORF">HEB94_008842</name>
</gene>
<dbReference type="Gene3D" id="3.30.460.10">
    <property type="entry name" value="Beta Polymerase, domain 2"/>
    <property type="match status" value="1"/>
</dbReference>
<organism evidence="2 3">
    <name type="scientific">Actinopolymorpha pittospori</name>
    <dbReference type="NCBI Taxonomy" id="648752"/>
    <lineage>
        <taxon>Bacteria</taxon>
        <taxon>Bacillati</taxon>
        <taxon>Actinomycetota</taxon>
        <taxon>Actinomycetes</taxon>
        <taxon>Propionibacteriales</taxon>
        <taxon>Actinopolymorphaceae</taxon>
        <taxon>Actinopolymorpha</taxon>
    </lineage>
</organism>
<dbReference type="AlphaFoldDB" id="A0A927N4L1"/>
<dbReference type="InterPro" id="IPR043519">
    <property type="entry name" value="NT_sf"/>
</dbReference>
<name>A0A927N4L1_9ACTN</name>
<proteinExistence type="predicted"/>
<keyword evidence="3" id="KW-1185">Reference proteome</keyword>
<evidence type="ECO:0000259" key="1">
    <source>
        <dbReference type="Pfam" id="PF01909"/>
    </source>
</evidence>
<comment type="caution">
    <text evidence="2">The sequence shown here is derived from an EMBL/GenBank/DDBJ whole genome shotgun (WGS) entry which is preliminary data.</text>
</comment>
<sequence>MSQPPESSTDLDPRLRDWENRLARRAEEAVEALGAVPGVAGLVVGGSLGRGEHWPLSDIDIMVVCSGRSVEETAAEVDLRAYQLSEMWGVSGIYTGVDAGRLTFDEADVLSAASEGRTAVRERMSDPRWLHGVDKIHGGFARRDPRGVAQAFLDWSSRSRFEPGVVDARIAGWFEQARQATTQAERLLVTGDPTGAWISIRRAGTALAEVATERWGQRAGSLGRYWTLFEARAKQHGDPAVAEGILRAVHAEADEFSAVPHSTPEWLEDRIALSYSARRLAGEDVTPAQNVRDNLLAFASLYRGRFPSARQTWMGPEAGVDPRASIRELSALTDDLRDLA</sequence>
<protein>
    <submittedName>
        <fullName evidence="2">Nucleotidyltransferase</fullName>
    </submittedName>
</protein>